<keyword evidence="5" id="KW-0614">Plasmid</keyword>
<dbReference type="PROSITE" id="PS50110">
    <property type="entry name" value="RESPONSE_REGULATORY"/>
    <property type="match status" value="1"/>
</dbReference>
<protein>
    <submittedName>
        <fullName evidence="5">HTR-like protein</fullName>
    </submittedName>
</protein>
<dbReference type="InterPro" id="IPR011006">
    <property type="entry name" value="CheY-like_superfamily"/>
</dbReference>
<dbReference type="GO" id="GO:0000160">
    <property type="term" value="P:phosphorelay signal transduction system"/>
    <property type="evidence" value="ECO:0007669"/>
    <property type="project" value="InterPro"/>
</dbReference>
<dbReference type="InterPro" id="IPR001789">
    <property type="entry name" value="Sig_transdc_resp-reg_receiver"/>
</dbReference>
<feature type="modified residue" description="4-aspartylphosphate" evidence="2">
    <location>
        <position position="53"/>
    </location>
</feature>
<name>A0A2I8VQS4_9EURY</name>
<evidence type="ECO:0000256" key="1">
    <source>
        <dbReference type="ARBA" id="ARBA00022553"/>
    </source>
</evidence>
<dbReference type="SUPFAM" id="SSF52172">
    <property type="entry name" value="CheY-like"/>
    <property type="match status" value="1"/>
</dbReference>
<sequence length="397" mass="45509">MHILHVDDEPQYSTLVTKFLTHKDDRFEVATETSASDGLERLQHDTFDCIVSDYQMPEMDGLEFLRAIREVHPNLPFVLFTGKGSEEIASDAITAGVTDYLQKRRGAEQYTILANRITNLVDRYQALRQVHLSHRVMETASEGLSLVEPDGTFSYVNPAFSQLFGYERDELLGTHWTVLYHNEEAERLEHQILPAVRETGYWSGETVRLTKQGDRLITDHRLAHTDADVIVCTAKDVTEERSASVEQRTTFDLFVDTIKDYVFVTLDHEGYITRWSEGAEQLKGYETEEILGEHLSKFFPNDNQQTDTPEQLLETARKDGSVTYQGWQLRKDGSRFWADVTISASYDDSGTLRGLARRSENQPNQRHKGPHFLSWGLSMRGGFPRPACSWLFEFRTS</sequence>
<dbReference type="PANTHER" id="PTHR44591">
    <property type="entry name" value="STRESS RESPONSE REGULATOR PROTEIN 1"/>
    <property type="match status" value="1"/>
</dbReference>
<evidence type="ECO:0000259" key="4">
    <source>
        <dbReference type="PROSITE" id="PS50112"/>
    </source>
</evidence>
<dbReference type="PANTHER" id="PTHR44591:SF3">
    <property type="entry name" value="RESPONSE REGULATORY DOMAIN-CONTAINING PROTEIN"/>
    <property type="match status" value="1"/>
</dbReference>
<keyword evidence="6" id="KW-1185">Reference proteome</keyword>
<accession>A0A2I8VQS4</accession>
<dbReference type="SUPFAM" id="SSF55785">
    <property type="entry name" value="PYP-like sensor domain (PAS domain)"/>
    <property type="match status" value="2"/>
</dbReference>
<feature type="domain" description="PAS" evidence="4">
    <location>
        <begin position="135"/>
        <end position="199"/>
    </location>
</feature>
<dbReference type="Gene3D" id="3.30.450.20">
    <property type="entry name" value="PAS domain"/>
    <property type="match status" value="2"/>
</dbReference>
<dbReference type="Pfam" id="PF00072">
    <property type="entry name" value="Response_reg"/>
    <property type="match status" value="1"/>
</dbReference>
<dbReference type="CDD" id="cd00156">
    <property type="entry name" value="REC"/>
    <property type="match status" value="1"/>
</dbReference>
<dbReference type="InterPro" id="IPR035965">
    <property type="entry name" value="PAS-like_dom_sf"/>
</dbReference>
<dbReference type="SMART" id="SM00091">
    <property type="entry name" value="PAS"/>
    <property type="match status" value="2"/>
</dbReference>
<feature type="domain" description="Response regulatory" evidence="3">
    <location>
        <begin position="2"/>
        <end position="118"/>
    </location>
</feature>
<dbReference type="Gene3D" id="3.40.50.2300">
    <property type="match status" value="1"/>
</dbReference>
<feature type="domain" description="PAS" evidence="4">
    <location>
        <begin position="263"/>
        <end position="320"/>
    </location>
</feature>
<gene>
    <name evidence="5" type="ORF">C2R22_21980</name>
</gene>
<proteinExistence type="predicted"/>
<dbReference type="InterPro" id="IPR050595">
    <property type="entry name" value="Bact_response_regulator"/>
</dbReference>
<dbReference type="OrthoDB" id="8127at2157"/>
<dbReference type="SMART" id="SM00448">
    <property type="entry name" value="REC"/>
    <property type="match status" value="1"/>
</dbReference>
<dbReference type="InterPro" id="IPR000014">
    <property type="entry name" value="PAS"/>
</dbReference>
<keyword evidence="1 2" id="KW-0597">Phosphoprotein</keyword>
<dbReference type="EMBL" id="CP026310">
    <property type="protein sequence ID" value="AUV84273.1"/>
    <property type="molecule type" value="Genomic_DNA"/>
</dbReference>
<evidence type="ECO:0000256" key="2">
    <source>
        <dbReference type="PROSITE-ProRule" id="PRU00169"/>
    </source>
</evidence>
<reference evidence="5 6" key="1">
    <citation type="submission" date="2018-01" db="EMBL/GenBank/DDBJ databases">
        <title>Complete genome sequence of Salinigranum rubrum GX10T, an extremely halophilic archaeon isolated from a marine solar saltern.</title>
        <authorList>
            <person name="Han S."/>
        </authorList>
    </citation>
    <scope>NUCLEOTIDE SEQUENCE [LARGE SCALE GENOMIC DNA]</scope>
    <source>
        <strain evidence="5 6">GX10</strain>
        <plasmid evidence="6">Plasmid unnamed1</plasmid>
    </source>
</reference>
<evidence type="ECO:0000259" key="3">
    <source>
        <dbReference type="PROSITE" id="PS50110"/>
    </source>
</evidence>
<dbReference type="NCBIfam" id="TIGR00229">
    <property type="entry name" value="sensory_box"/>
    <property type="match status" value="2"/>
</dbReference>
<organism evidence="5 6">
    <name type="scientific">Salinigranum rubrum</name>
    <dbReference type="NCBI Taxonomy" id="755307"/>
    <lineage>
        <taxon>Archaea</taxon>
        <taxon>Methanobacteriati</taxon>
        <taxon>Methanobacteriota</taxon>
        <taxon>Stenosarchaea group</taxon>
        <taxon>Halobacteria</taxon>
        <taxon>Halobacteriales</taxon>
        <taxon>Haloferacaceae</taxon>
        <taxon>Salinigranum</taxon>
    </lineage>
</organism>
<evidence type="ECO:0000313" key="6">
    <source>
        <dbReference type="Proteomes" id="UP000236584"/>
    </source>
</evidence>
<dbReference type="AlphaFoldDB" id="A0A2I8VQS4"/>
<evidence type="ECO:0000313" key="5">
    <source>
        <dbReference type="EMBL" id="AUV84273.1"/>
    </source>
</evidence>
<geneLocation type="plasmid" evidence="5">
    <name>unnamed1</name>
</geneLocation>
<dbReference type="CDD" id="cd00130">
    <property type="entry name" value="PAS"/>
    <property type="match status" value="2"/>
</dbReference>
<dbReference type="Pfam" id="PF13426">
    <property type="entry name" value="PAS_9"/>
    <property type="match status" value="2"/>
</dbReference>
<dbReference type="Proteomes" id="UP000236584">
    <property type="component" value="Plasmid unnamed1"/>
</dbReference>
<dbReference type="PROSITE" id="PS50112">
    <property type="entry name" value="PAS"/>
    <property type="match status" value="2"/>
</dbReference>
<dbReference type="KEGG" id="srub:C2R22_21980"/>